<feature type="compositionally biased region" description="Polar residues" evidence="1">
    <location>
        <begin position="17"/>
        <end position="29"/>
    </location>
</feature>
<gene>
    <name evidence="2" type="ORF">CU098_001532</name>
</gene>
<comment type="caution">
    <text evidence="2">The sequence shown here is derived from an EMBL/GenBank/DDBJ whole genome shotgun (WGS) entry which is preliminary data.</text>
</comment>
<proteinExistence type="predicted"/>
<keyword evidence="3" id="KW-1185">Reference proteome</keyword>
<organism evidence="2 3">
    <name type="scientific">Rhizopus stolonifer</name>
    <name type="common">Rhizopus nigricans</name>
    <dbReference type="NCBI Taxonomy" id="4846"/>
    <lineage>
        <taxon>Eukaryota</taxon>
        <taxon>Fungi</taxon>
        <taxon>Fungi incertae sedis</taxon>
        <taxon>Mucoromycota</taxon>
        <taxon>Mucoromycotina</taxon>
        <taxon>Mucoromycetes</taxon>
        <taxon>Mucorales</taxon>
        <taxon>Mucorineae</taxon>
        <taxon>Rhizopodaceae</taxon>
        <taxon>Rhizopus</taxon>
    </lineage>
</organism>
<reference evidence="2 3" key="1">
    <citation type="journal article" date="2018" name="G3 (Bethesda)">
        <title>Phylogenetic and Phylogenomic Definition of Rhizopus Species.</title>
        <authorList>
            <person name="Gryganskyi A.P."/>
            <person name="Golan J."/>
            <person name="Dolatabadi S."/>
            <person name="Mondo S."/>
            <person name="Robb S."/>
            <person name="Idnurm A."/>
            <person name="Muszewska A."/>
            <person name="Steczkiewicz K."/>
            <person name="Masonjones S."/>
            <person name="Liao H.L."/>
            <person name="Gajdeczka M.T."/>
            <person name="Anike F."/>
            <person name="Vuek A."/>
            <person name="Anishchenko I.M."/>
            <person name="Voigt K."/>
            <person name="de Hoog G.S."/>
            <person name="Smith M.E."/>
            <person name="Heitman J."/>
            <person name="Vilgalys R."/>
            <person name="Stajich J.E."/>
        </authorList>
    </citation>
    <scope>NUCLEOTIDE SEQUENCE [LARGE SCALE GENOMIC DNA]</scope>
    <source>
        <strain evidence="2 3">LSU 92-RS-03</strain>
    </source>
</reference>
<dbReference type="Proteomes" id="UP000253551">
    <property type="component" value="Unassembled WGS sequence"/>
</dbReference>
<accession>A0A367KI07</accession>
<dbReference type="AlphaFoldDB" id="A0A367KI07"/>
<feature type="region of interest" description="Disordered" evidence="1">
    <location>
        <begin position="1"/>
        <end position="123"/>
    </location>
</feature>
<evidence type="ECO:0000313" key="3">
    <source>
        <dbReference type="Proteomes" id="UP000253551"/>
    </source>
</evidence>
<evidence type="ECO:0000256" key="1">
    <source>
        <dbReference type="SAM" id="MobiDB-lite"/>
    </source>
</evidence>
<dbReference type="GO" id="GO:0031929">
    <property type="term" value="P:TOR signaling"/>
    <property type="evidence" value="ECO:0007669"/>
    <property type="project" value="InterPro"/>
</dbReference>
<evidence type="ECO:0000313" key="2">
    <source>
        <dbReference type="EMBL" id="RCI01789.1"/>
    </source>
</evidence>
<feature type="compositionally biased region" description="Basic residues" evidence="1">
    <location>
        <begin position="32"/>
        <end position="48"/>
    </location>
</feature>
<dbReference type="STRING" id="4846.A0A367KI07"/>
<dbReference type="OrthoDB" id="5430106at2759"/>
<dbReference type="Pfam" id="PF10452">
    <property type="entry name" value="TCO89"/>
    <property type="match status" value="1"/>
</dbReference>
<feature type="compositionally biased region" description="Polar residues" evidence="1">
    <location>
        <begin position="111"/>
        <end position="120"/>
    </location>
</feature>
<protein>
    <submittedName>
        <fullName evidence="2">Uncharacterized protein</fullName>
    </submittedName>
</protein>
<sequence>MKENKFMVGEEEENISKKNTPVRSTTPAQSKRPVRHHIKRRSSGKVHVTKLAPMARAHHASHTDSEADFVQDTQRPAMRRSQSQRSLNKMDRKTFTSTLTKRNPSTDKLAMSSSTPQLCSSEKKPSIAPLTCTAIAEPVQQTFNALANNLSFPKKAQIYPKLISTPSLPKEEIKLEKKQLLRSQFIHEDPQVKTQQQPNMSRTQQKLMLQKQQCSAQDENSPLHPKNVQKLNKELDTIKRQYRCIKRYEDPLRASLMRCIEKLEPRNRQKLEQLPTSSSVPSLSTIPHLEQRQIAHRYHLLKEVALSHQSQQNLQSAYPPQIQLSSEEHQETSRFPWNAAAFLDKLFNLPAQSSSSPSS</sequence>
<name>A0A367KI07_RHIST</name>
<dbReference type="EMBL" id="PJQM01001663">
    <property type="protein sequence ID" value="RCI01789.1"/>
    <property type="molecule type" value="Genomic_DNA"/>
</dbReference>
<dbReference type="GO" id="GO:0031931">
    <property type="term" value="C:TORC1 complex"/>
    <property type="evidence" value="ECO:0007669"/>
    <property type="project" value="InterPro"/>
</dbReference>
<dbReference type="InterPro" id="IPR018857">
    <property type="entry name" value="TORC1_cplx_su_TCO89"/>
</dbReference>